<sequence length="190" mass="20678">MNGIEQITSNSAAAAAAAAQGNPSAFPSAQGTLNAFPVAQGSSHAFTAAQGNVGIPSPTGFHHERPGTFMASNFKRWQQKMLLYLTVMGMTRFLTEDPPQAGDEMDSSPSETAEGGLDPLYTVYCTVGIAKELWEKLQKKYNAQDAGTKKFIIGKFMKFQIVDSKTLMSQVQEFQMIVHHLDLEGMKPNE</sequence>
<evidence type="ECO:0000256" key="1">
    <source>
        <dbReference type="SAM" id="MobiDB-lite"/>
    </source>
</evidence>
<gene>
    <name evidence="2" type="ORF">K7X08_028715</name>
</gene>
<dbReference type="AlphaFoldDB" id="A0A9Q1L2W7"/>
<accession>A0A9Q1L2W7</accession>
<dbReference type="Proteomes" id="UP001152561">
    <property type="component" value="Unassembled WGS sequence"/>
</dbReference>
<dbReference type="PANTHER" id="PTHR47592">
    <property type="entry name" value="PBF68 PROTEIN"/>
    <property type="match status" value="1"/>
</dbReference>
<feature type="region of interest" description="Disordered" evidence="1">
    <location>
        <begin position="95"/>
        <end position="114"/>
    </location>
</feature>
<dbReference type="Pfam" id="PF14223">
    <property type="entry name" value="Retrotran_gag_2"/>
    <property type="match status" value="1"/>
</dbReference>
<proteinExistence type="predicted"/>
<protein>
    <submittedName>
        <fullName evidence="2">Uncharacterized protein</fullName>
    </submittedName>
</protein>
<reference evidence="3" key="1">
    <citation type="journal article" date="2023" name="Proc. Natl. Acad. Sci. U.S.A.">
        <title>Genomic and structural basis for evolution of tropane alkaloid biosynthesis.</title>
        <authorList>
            <person name="Wanga Y.-J."/>
            <person name="Taina T."/>
            <person name="Yua J.-Y."/>
            <person name="Lia J."/>
            <person name="Xua B."/>
            <person name="Chenc J."/>
            <person name="D'Auriad J.C."/>
            <person name="Huanga J.-P."/>
            <person name="Huanga S.-X."/>
        </authorList>
    </citation>
    <scope>NUCLEOTIDE SEQUENCE [LARGE SCALE GENOMIC DNA]</scope>
    <source>
        <strain evidence="3">cv. KIB-2019</strain>
    </source>
</reference>
<keyword evidence="3" id="KW-1185">Reference proteome</keyword>
<evidence type="ECO:0000313" key="3">
    <source>
        <dbReference type="Proteomes" id="UP001152561"/>
    </source>
</evidence>
<dbReference type="OrthoDB" id="1300022at2759"/>
<dbReference type="PANTHER" id="PTHR47592:SF27">
    <property type="entry name" value="OS08G0421700 PROTEIN"/>
    <property type="match status" value="1"/>
</dbReference>
<dbReference type="EMBL" id="JAJAGQ010000024">
    <property type="protein sequence ID" value="KAJ8526238.1"/>
    <property type="molecule type" value="Genomic_DNA"/>
</dbReference>
<comment type="caution">
    <text evidence="2">The sequence shown here is derived from an EMBL/GenBank/DDBJ whole genome shotgun (WGS) entry which is preliminary data.</text>
</comment>
<organism evidence="2 3">
    <name type="scientific">Anisodus acutangulus</name>
    <dbReference type="NCBI Taxonomy" id="402998"/>
    <lineage>
        <taxon>Eukaryota</taxon>
        <taxon>Viridiplantae</taxon>
        <taxon>Streptophyta</taxon>
        <taxon>Embryophyta</taxon>
        <taxon>Tracheophyta</taxon>
        <taxon>Spermatophyta</taxon>
        <taxon>Magnoliopsida</taxon>
        <taxon>eudicotyledons</taxon>
        <taxon>Gunneridae</taxon>
        <taxon>Pentapetalae</taxon>
        <taxon>asterids</taxon>
        <taxon>lamiids</taxon>
        <taxon>Solanales</taxon>
        <taxon>Solanaceae</taxon>
        <taxon>Solanoideae</taxon>
        <taxon>Hyoscyameae</taxon>
        <taxon>Anisodus</taxon>
    </lineage>
</organism>
<evidence type="ECO:0000313" key="2">
    <source>
        <dbReference type="EMBL" id="KAJ8526238.1"/>
    </source>
</evidence>
<name>A0A9Q1L2W7_9SOLA</name>